<dbReference type="Gene3D" id="3.30.70.2450">
    <property type="match status" value="1"/>
</dbReference>
<proteinExistence type="predicted"/>
<dbReference type="Proteomes" id="UP000559182">
    <property type="component" value="Unassembled WGS sequence"/>
</dbReference>
<dbReference type="PANTHER" id="PTHR43476">
    <property type="entry name" value="3-(3-HYDROXY-PHENYL)PROPIONATE/3-HYDROXYCINNAMIC ACID HYDROXYLASE"/>
    <property type="match status" value="1"/>
</dbReference>
<accession>A0A839NCY3</accession>
<organism evidence="3 4">
    <name type="scientific">Flexivirga oryzae</name>
    <dbReference type="NCBI Taxonomy" id="1794944"/>
    <lineage>
        <taxon>Bacteria</taxon>
        <taxon>Bacillati</taxon>
        <taxon>Actinomycetota</taxon>
        <taxon>Actinomycetes</taxon>
        <taxon>Micrococcales</taxon>
        <taxon>Dermacoccaceae</taxon>
        <taxon>Flexivirga</taxon>
    </lineage>
</organism>
<dbReference type="PRINTS" id="PR00420">
    <property type="entry name" value="RNGMNOXGNASE"/>
</dbReference>
<dbReference type="InterPro" id="IPR002938">
    <property type="entry name" value="FAD-bd"/>
</dbReference>
<dbReference type="InterPro" id="IPR036188">
    <property type="entry name" value="FAD/NAD-bd_sf"/>
</dbReference>
<protein>
    <submittedName>
        <fullName evidence="3">2-polyprenyl-6-methoxyphenol hydroxylase-like FAD-dependent oxidoreductase</fullName>
    </submittedName>
</protein>
<dbReference type="AlphaFoldDB" id="A0A839NCY3"/>
<dbReference type="Pfam" id="PF01494">
    <property type="entry name" value="FAD_binding_3"/>
    <property type="match status" value="1"/>
</dbReference>
<dbReference type="GO" id="GO:0019622">
    <property type="term" value="P:3-(3-hydroxy)phenylpropionate catabolic process"/>
    <property type="evidence" value="ECO:0007669"/>
    <property type="project" value="TreeGrafter"/>
</dbReference>
<dbReference type="InterPro" id="IPR050631">
    <property type="entry name" value="PheA/TfdB_FAD_monoxygenase"/>
</dbReference>
<gene>
    <name evidence="3" type="ORF">FHU39_003845</name>
</gene>
<evidence type="ECO:0000313" key="3">
    <source>
        <dbReference type="EMBL" id="MBB2893814.1"/>
    </source>
</evidence>
<dbReference type="Gene3D" id="3.50.50.60">
    <property type="entry name" value="FAD/NAD(P)-binding domain"/>
    <property type="match status" value="1"/>
</dbReference>
<feature type="domain" description="FAD-binding" evidence="2">
    <location>
        <begin position="6"/>
        <end position="346"/>
    </location>
</feature>
<dbReference type="SUPFAM" id="SSF51905">
    <property type="entry name" value="FAD/NAD(P)-binding domain"/>
    <property type="match status" value="1"/>
</dbReference>
<reference evidence="3 4" key="1">
    <citation type="submission" date="2020-08" db="EMBL/GenBank/DDBJ databases">
        <title>Sequencing the genomes of 1000 actinobacteria strains.</title>
        <authorList>
            <person name="Klenk H.-P."/>
        </authorList>
    </citation>
    <scope>NUCLEOTIDE SEQUENCE [LARGE SCALE GENOMIC DNA]</scope>
    <source>
        <strain evidence="3 4">DSM 105369</strain>
    </source>
</reference>
<dbReference type="EMBL" id="JACHVQ010000003">
    <property type="protein sequence ID" value="MBB2893814.1"/>
    <property type="molecule type" value="Genomic_DNA"/>
</dbReference>
<dbReference type="NCBIfam" id="NF004829">
    <property type="entry name" value="PRK06183.1-3"/>
    <property type="match status" value="1"/>
</dbReference>
<evidence type="ECO:0000256" key="1">
    <source>
        <dbReference type="ARBA" id="ARBA00023002"/>
    </source>
</evidence>
<keyword evidence="4" id="KW-1185">Reference proteome</keyword>
<sequence>MKMDVYDVAIVGYGPVGQSLAIMLGQAGWRTVVLEKQSEIYPLPRACHLDHEAMRIFQNMGIAEQVSEVIVPARDYQLLRGDLSVLASLPRIWETPSGWEPSYHFYQPDVEGILDRTALSTTGVELRRGVAVTDVRDQVDGVELDATSADGTREVVCARYVIGADGANSVVRRAAGIAQQDLGFEATWVVTDLLLNEGEEPLGVPDTGQVCDPAQPTHMAWLGGRHYRWEFMLVDDVAPETAQRPDNVWAKLARWVTPDTAELVRSTAYTFRSVVAETLNKGHVLLAGDSGHLMPPFMGQGMVSGLRDVATLSWLLDRVLRGESPTELLGAYTASRSAHVIAYIEQSVDVGRIICETDPVLAQAKAVQLENDGEAPPFQPPVTALLRPGQDDAGRLSIQPRLADGRLLDDVVTGLRLLIADRDALAGLPEPTAGLLRSARVTTVIVHGPGGTTSLDSDVVEVAEPDRRFGSWLAAAGCLAALVRPDGYLYGVAVDSHDLVTLVETLATDLGVVAPAQVVAPA</sequence>
<dbReference type="GO" id="GO:0008688">
    <property type="term" value="F:3-(3-hydroxyphenyl)propionate hydroxylase activity"/>
    <property type="evidence" value="ECO:0007669"/>
    <property type="project" value="TreeGrafter"/>
</dbReference>
<comment type="caution">
    <text evidence="3">The sequence shown here is derived from an EMBL/GenBank/DDBJ whole genome shotgun (WGS) entry which is preliminary data.</text>
</comment>
<dbReference type="PANTHER" id="PTHR43476:SF3">
    <property type="entry name" value="FAD-BINDING MONOOXYGENASE"/>
    <property type="match status" value="1"/>
</dbReference>
<evidence type="ECO:0000313" key="4">
    <source>
        <dbReference type="Proteomes" id="UP000559182"/>
    </source>
</evidence>
<keyword evidence="1" id="KW-0560">Oxidoreductase</keyword>
<dbReference type="GO" id="GO:0071949">
    <property type="term" value="F:FAD binding"/>
    <property type="evidence" value="ECO:0007669"/>
    <property type="project" value="InterPro"/>
</dbReference>
<evidence type="ECO:0000259" key="2">
    <source>
        <dbReference type="Pfam" id="PF01494"/>
    </source>
</evidence>
<name>A0A839NCY3_9MICO</name>